<dbReference type="OrthoDB" id="3694155at2"/>
<reference evidence="2 3" key="1">
    <citation type="submission" date="2011-09" db="EMBL/GenBank/DDBJ databases">
        <authorList>
            <consortium name="US DOE Joint Genome Institute (JGI-PGF)"/>
            <person name="Lucas S."/>
            <person name="Han J."/>
            <person name="Lapidus A."/>
            <person name="Cheng J.-F."/>
            <person name="Goodwin L."/>
            <person name="Pitluck S."/>
            <person name="Peters L."/>
            <person name="Land M.L."/>
            <person name="Hauser L."/>
            <person name="Brambilla E."/>
            <person name="Klenk H.-P."/>
            <person name="Woyke T.J."/>
        </authorList>
    </citation>
    <scope>NUCLEOTIDE SEQUENCE [LARGE SCALE GENOMIC DNA]</scope>
    <source>
        <strain evidence="2 3">K62</strain>
    </source>
</reference>
<proteinExistence type="predicted"/>
<name>I1D0I6_9PSEU</name>
<organism evidence="2 3">
    <name type="scientific">Saccharomonospora glauca K62</name>
    <dbReference type="NCBI Taxonomy" id="928724"/>
    <lineage>
        <taxon>Bacteria</taxon>
        <taxon>Bacillati</taxon>
        <taxon>Actinomycetota</taxon>
        <taxon>Actinomycetes</taxon>
        <taxon>Pseudonocardiales</taxon>
        <taxon>Pseudonocardiaceae</taxon>
        <taxon>Saccharomonospora</taxon>
    </lineage>
</organism>
<keyword evidence="3" id="KW-1185">Reference proteome</keyword>
<evidence type="ECO:0000313" key="3">
    <source>
        <dbReference type="Proteomes" id="UP000005087"/>
    </source>
</evidence>
<dbReference type="EMBL" id="CM001484">
    <property type="protein sequence ID" value="EIE98460.1"/>
    <property type="molecule type" value="Genomic_DNA"/>
</dbReference>
<gene>
    <name evidence="2" type="ORF">SacglDRAFT_01540</name>
</gene>
<evidence type="ECO:0000313" key="2">
    <source>
        <dbReference type="EMBL" id="EIE98460.1"/>
    </source>
</evidence>
<feature type="compositionally biased region" description="Basic and acidic residues" evidence="1">
    <location>
        <begin position="119"/>
        <end position="132"/>
    </location>
</feature>
<accession>I1D0I6</accession>
<sequence>MSGYTVDIETVMQLARTNYEIAEQYAEVTKKLARTDDARAHLTNRHGYATVADEEIIRLLDEFENYLKTTTARYYLTAEQLEKAAERYVQQENEQRDEYNRWRESFERNGVGDYDLQWDPDKVAGDTKRPEEATDEQADGFGTEDNPAEIDERSREYLEELEEATEEERDR</sequence>
<feature type="compositionally biased region" description="Acidic residues" evidence="1">
    <location>
        <begin position="159"/>
        <end position="171"/>
    </location>
</feature>
<evidence type="ECO:0000256" key="1">
    <source>
        <dbReference type="SAM" id="MobiDB-lite"/>
    </source>
</evidence>
<feature type="region of interest" description="Disordered" evidence="1">
    <location>
        <begin position="112"/>
        <end position="171"/>
    </location>
</feature>
<dbReference type="Proteomes" id="UP000005087">
    <property type="component" value="Chromosome"/>
</dbReference>
<dbReference type="HOGENOM" id="CLU_1561773_0_0_11"/>
<protein>
    <submittedName>
        <fullName evidence="2">Uncharacterized protein</fullName>
    </submittedName>
</protein>
<dbReference type="RefSeq" id="WP_005463163.1">
    <property type="nucleotide sequence ID" value="NZ_CM001484.1"/>
</dbReference>
<reference evidence="3" key="2">
    <citation type="submission" date="2012-01" db="EMBL/GenBank/DDBJ databases">
        <title>Noncontiguous Finished sequence of chromosome of Saccharomonospora glauca K62.</title>
        <authorList>
            <consortium name="US DOE Joint Genome Institute"/>
            <person name="Lucas S."/>
            <person name="Han J."/>
            <person name="Lapidus A."/>
            <person name="Cheng J.-F."/>
            <person name="Goodwin L."/>
            <person name="Pitluck S."/>
            <person name="Peters L."/>
            <person name="Mikhailova N."/>
            <person name="Held B."/>
            <person name="Detter J.C."/>
            <person name="Han C."/>
            <person name="Tapia R."/>
            <person name="Land M."/>
            <person name="Hauser L."/>
            <person name="Kyrpides N."/>
            <person name="Ivanova N."/>
            <person name="Pagani I."/>
            <person name="Brambilla E.-M."/>
            <person name="Klenk H.-P."/>
            <person name="Woyke T."/>
        </authorList>
    </citation>
    <scope>NUCLEOTIDE SEQUENCE [LARGE SCALE GENOMIC DNA]</scope>
    <source>
        <strain evidence="3">K62</strain>
    </source>
</reference>
<dbReference type="AlphaFoldDB" id="I1D0I6"/>